<keyword evidence="9" id="KW-0479">Metal-binding</keyword>
<evidence type="ECO:0000256" key="1">
    <source>
        <dbReference type="ARBA" id="ARBA00001936"/>
    </source>
</evidence>
<dbReference type="Gene3D" id="2.80.10.50">
    <property type="match status" value="1"/>
</dbReference>
<evidence type="ECO:0000313" key="22">
    <source>
        <dbReference type="EMBL" id="KAK2715824.1"/>
    </source>
</evidence>
<dbReference type="Pfam" id="PF00652">
    <property type="entry name" value="Ricin_B_lectin"/>
    <property type="match status" value="1"/>
</dbReference>
<dbReference type="GO" id="GO:0030246">
    <property type="term" value="F:carbohydrate binding"/>
    <property type="evidence" value="ECO:0007669"/>
    <property type="project" value="UniProtKB-KW"/>
</dbReference>
<evidence type="ECO:0000256" key="15">
    <source>
        <dbReference type="ARBA" id="ARBA00023157"/>
    </source>
</evidence>
<dbReference type="GO" id="GO:0046872">
    <property type="term" value="F:metal ion binding"/>
    <property type="evidence" value="ECO:0007669"/>
    <property type="project" value="UniProtKB-KW"/>
</dbReference>
<dbReference type="Pfam" id="PF00535">
    <property type="entry name" value="Glycos_transf_2"/>
    <property type="match status" value="1"/>
</dbReference>
<evidence type="ECO:0000259" key="21">
    <source>
        <dbReference type="SMART" id="SM00458"/>
    </source>
</evidence>
<keyword evidence="16" id="KW-0325">Glycoprotein</keyword>
<dbReference type="Proteomes" id="UP001187531">
    <property type="component" value="Unassembled WGS sequence"/>
</dbReference>
<dbReference type="Gene3D" id="3.90.550.10">
    <property type="entry name" value="Spore Coat Polysaccharide Biosynthesis Protein SpsA, Chain A"/>
    <property type="match status" value="1"/>
</dbReference>
<dbReference type="InterPro" id="IPR029044">
    <property type="entry name" value="Nucleotide-diphossugar_trans"/>
</dbReference>
<evidence type="ECO:0000256" key="11">
    <source>
        <dbReference type="ARBA" id="ARBA00022968"/>
    </source>
</evidence>
<protein>
    <recommendedName>
        <fullName evidence="5 20">Polypeptide N-acetylgalactosaminyltransferase</fullName>
        <ecNumber evidence="20">2.4.1.-</ecNumber>
    </recommendedName>
    <alternativeName>
        <fullName evidence="20">Protein-UDP acetylgalactosaminyltransferase</fullName>
    </alternativeName>
</protein>
<organism evidence="22 23">
    <name type="scientific">Artemia franciscana</name>
    <name type="common">Brine shrimp</name>
    <name type="synonym">Artemia sanfranciscana</name>
    <dbReference type="NCBI Taxonomy" id="6661"/>
    <lineage>
        <taxon>Eukaryota</taxon>
        <taxon>Metazoa</taxon>
        <taxon>Ecdysozoa</taxon>
        <taxon>Arthropoda</taxon>
        <taxon>Crustacea</taxon>
        <taxon>Branchiopoda</taxon>
        <taxon>Anostraca</taxon>
        <taxon>Artemiidae</taxon>
        <taxon>Artemia</taxon>
    </lineage>
</organism>
<dbReference type="SUPFAM" id="SSF53448">
    <property type="entry name" value="Nucleotide-diphospho-sugar transferases"/>
    <property type="match status" value="1"/>
</dbReference>
<evidence type="ECO:0000256" key="4">
    <source>
        <dbReference type="ARBA" id="ARBA00005680"/>
    </source>
</evidence>
<evidence type="ECO:0000256" key="9">
    <source>
        <dbReference type="ARBA" id="ARBA00022723"/>
    </source>
</evidence>
<gene>
    <name evidence="22" type="ORF">QYM36_010403</name>
</gene>
<dbReference type="PROSITE" id="PS50231">
    <property type="entry name" value="RICIN_B_LECTIN"/>
    <property type="match status" value="1"/>
</dbReference>
<dbReference type="InterPro" id="IPR035992">
    <property type="entry name" value="Ricin_B-like_lectins"/>
</dbReference>
<name>A0AA88HXF9_ARTSF</name>
<keyword evidence="8 20" id="KW-0812">Transmembrane</keyword>
<dbReference type="SMART" id="SM00458">
    <property type="entry name" value="RICIN"/>
    <property type="match status" value="1"/>
</dbReference>
<comment type="catalytic activity">
    <reaction evidence="19">
        <text>L-seryl-[protein] + UDP-N-acetyl-alpha-D-galactosamine = a 3-O-[N-acetyl-alpha-D-galactosaminyl]-L-seryl-[protein] + UDP + H(+)</text>
        <dbReference type="Rhea" id="RHEA:23956"/>
        <dbReference type="Rhea" id="RHEA-COMP:9863"/>
        <dbReference type="Rhea" id="RHEA-COMP:12788"/>
        <dbReference type="ChEBI" id="CHEBI:15378"/>
        <dbReference type="ChEBI" id="CHEBI:29999"/>
        <dbReference type="ChEBI" id="CHEBI:53604"/>
        <dbReference type="ChEBI" id="CHEBI:58223"/>
        <dbReference type="ChEBI" id="CHEBI:67138"/>
        <dbReference type="EC" id="2.4.1.41"/>
    </reaction>
</comment>
<keyword evidence="12 20" id="KW-1133">Transmembrane helix</keyword>
<keyword evidence="15 20" id="KW-1015">Disulfide bond</keyword>
<keyword evidence="10 20" id="KW-0430">Lectin</keyword>
<comment type="caution">
    <text evidence="22">The sequence shown here is derived from an EMBL/GenBank/DDBJ whole genome shotgun (WGS) entry which is preliminary data.</text>
</comment>
<evidence type="ECO:0000256" key="12">
    <source>
        <dbReference type="ARBA" id="ARBA00022989"/>
    </source>
</evidence>
<keyword evidence="23" id="KW-1185">Reference proteome</keyword>
<dbReference type="InterPro" id="IPR000772">
    <property type="entry name" value="Ricin_B_lectin"/>
</dbReference>
<dbReference type="SUPFAM" id="SSF50370">
    <property type="entry name" value="Ricin B-like lectins"/>
    <property type="match status" value="1"/>
</dbReference>
<evidence type="ECO:0000256" key="13">
    <source>
        <dbReference type="ARBA" id="ARBA00023034"/>
    </source>
</evidence>
<comment type="pathway">
    <text evidence="3 20">Protein modification; protein glycosylation.</text>
</comment>
<dbReference type="InterPro" id="IPR045885">
    <property type="entry name" value="GalNAc-T"/>
</dbReference>
<evidence type="ECO:0000256" key="5">
    <source>
        <dbReference type="ARBA" id="ARBA00012644"/>
    </source>
</evidence>
<feature type="domain" description="Ricin B lectin" evidence="21">
    <location>
        <begin position="456"/>
        <end position="584"/>
    </location>
</feature>
<dbReference type="InterPro" id="IPR001173">
    <property type="entry name" value="Glyco_trans_2-like"/>
</dbReference>
<keyword evidence="6 20" id="KW-0328">Glycosyltransferase</keyword>
<evidence type="ECO:0000256" key="8">
    <source>
        <dbReference type="ARBA" id="ARBA00022692"/>
    </source>
</evidence>
<dbReference type="CDD" id="cd23439">
    <property type="entry name" value="beta-trefoil_Ricin_GALNT10-like"/>
    <property type="match status" value="1"/>
</dbReference>
<evidence type="ECO:0000256" key="19">
    <source>
        <dbReference type="ARBA" id="ARBA00052209"/>
    </source>
</evidence>
<evidence type="ECO:0000313" key="23">
    <source>
        <dbReference type="Proteomes" id="UP001187531"/>
    </source>
</evidence>
<dbReference type="PANTHER" id="PTHR11675">
    <property type="entry name" value="N-ACETYLGALACTOSAMINYLTRANSFERASE"/>
    <property type="match status" value="1"/>
</dbReference>
<dbReference type="GO" id="GO:0006493">
    <property type="term" value="P:protein O-linked glycosylation"/>
    <property type="evidence" value="ECO:0007669"/>
    <property type="project" value="TreeGrafter"/>
</dbReference>
<sequence>MRLNVRNFLRALLYVVVLFGLVTLVSHFTPRDSWEDAVRQIQARIKLAAKMGKDINFWELEHSNKVIDWHNYELMEADEKRVGPGEHGQAYHLPPDLEKKKDEIYKVNGFNGFASDQIALNRSLPDIRHAECNNNKYLAELPTASIVVPFHNEHWSTLLRTAYSCMARAPANLIEIVLVDDASTKDFLKKPLDDYVRKNLPKVKVVHLAERSGLIVARSEGARVAKGDVMIFLDSHSECMHNWLPPLLDPIARDYKTVVCPFIDVIDFETFEYRAQDEGARGAFDWEFFYKRLPLLPEDLKRPAEPFKSPVMAGGLFAISRKWFWELGGYDEGLQIWGGEQYELSFKLWQCGGTMVDHPCSRIGHIYRKFAPFPNNAKGDFIGRNYRRVAEVWMDEYAEYLYKRKPHYRDIDPGDLTEQKAVRQRLNCKPFKWFMKEVAFDLPKKYPPIEPPDFATGEIRSVADPSLCIDTKFKNQNERFNLDVCLKDRPGSSGEQKFSLTWHKDMRPGKRTMCWDVSSSENQAPVLLWGCHGSGGNQLWRYDMDKMWLVHGGNPRCLDHDPERRELFVAACDTRSETQKWNFEHVNRTALANWHHSGVEL</sequence>
<accession>A0AA88HXF9</accession>
<dbReference type="GO" id="GO:0000139">
    <property type="term" value="C:Golgi membrane"/>
    <property type="evidence" value="ECO:0007669"/>
    <property type="project" value="UniProtKB-SubCell"/>
</dbReference>
<dbReference type="PANTHER" id="PTHR11675:SF134">
    <property type="entry name" value="N-ACETYLGALACTOSAMINYLTRANSFERASE 4-RELATED"/>
    <property type="match status" value="1"/>
</dbReference>
<dbReference type="AlphaFoldDB" id="A0AA88HXF9"/>
<keyword evidence="13 20" id="KW-0333">Golgi apparatus</keyword>
<evidence type="ECO:0000256" key="6">
    <source>
        <dbReference type="ARBA" id="ARBA00022676"/>
    </source>
</evidence>
<evidence type="ECO:0000256" key="18">
    <source>
        <dbReference type="ARBA" id="ARBA00050905"/>
    </source>
</evidence>
<feature type="transmembrane region" description="Helical" evidence="20">
    <location>
        <begin position="12"/>
        <end position="29"/>
    </location>
</feature>
<reference evidence="22" key="1">
    <citation type="submission" date="2023-07" db="EMBL/GenBank/DDBJ databases">
        <title>Chromosome-level genome assembly of Artemia franciscana.</title>
        <authorList>
            <person name="Jo E."/>
        </authorList>
    </citation>
    <scope>NUCLEOTIDE SEQUENCE</scope>
    <source>
        <tissue evidence="22">Whole body</tissue>
    </source>
</reference>
<dbReference type="EMBL" id="JAVRJZ010000012">
    <property type="protein sequence ID" value="KAK2715824.1"/>
    <property type="molecule type" value="Genomic_DNA"/>
</dbReference>
<dbReference type="FunFam" id="3.90.550.10:FF:000029">
    <property type="entry name" value="Polypeptide N-acetylgalactosaminyltransferase"/>
    <property type="match status" value="1"/>
</dbReference>
<comment type="subcellular location">
    <subcellularLocation>
        <location evidence="2 20">Golgi apparatus membrane</location>
        <topology evidence="2 20">Single-pass type II membrane protein</topology>
    </subcellularLocation>
</comment>
<evidence type="ECO:0000256" key="10">
    <source>
        <dbReference type="ARBA" id="ARBA00022734"/>
    </source>
</evidence>
<proteinExistence type="inferred from homology"/>
<comment type="cofactor">
    <cofactor evidence="1 20">
        <name>Mn(2+)</name>
        <dbReference type="ChEBI" id="CHEBI:29035"/>
    </cofactor>
</comment>
<evidence type="ECO:0000256" key="3">
    <source>
        <dbReference type="ARBA" id="ARBA00004922"/>
    </source>
</evidence>
<keyword evidence="11" id="KW-0735">Signal-anchor</keyword>
<evidence type="ECO:0000256" key="14">
    <source>
        <dbReference type="ARBA" id="ARBA00023136"/>
    </source>
</evidence>
<dbReference type="CDD" id="cd02510">
    <property type="entry name" value="pp-GalNAc-T"/>
    <property type="match status" value="1"/>
</dbReference>
<evidence type="ECO:0000256" key="20">
    <source>
        <dbReference type="RuleBase" id="RU361242"/>
    </source>
</evidence>
<evidence type="ECO:0000256" key="2">
    <source>
        <dbReference type="ARBA" id="ARBA00004323"/>
    </source>
</evidence>
<keyword evidence="17 20" id="KW-0464">Manganese</keyword>
<comment type="catalytic activity">
    <reaction evidence="18">
        <text>L-threonyl-[protein] + UDP-N-acetyl-alpha-D-galactosamine = a 3-O-[N-acetyl-alpha-D-galactosaminyl]-L-threonyl-[protein] + UDP + H(+)</text>
        <dbReference type="Rhea" id="RHEA:52424"/>
        <dbReference type="Rhea" id="RHEA-COMP:11060"/>
        <dbReference type="Rhea" id="RHEA-COMP:11689"/>
        <dbReference type="ChEBI" id="CHEBI:15378"/>
        <dbReference type="ChEBI" id="CHEBI:30013"/>
        <dbReference type="ChEBI" id="CHEBI:58223"/>
        <dbReference type="ChEBI" id="CHEBI:67138"/>
        <dbReference type="ChEBI" id="CHEBI:87075"/>
        <dbReference type="EC" id="2.4.1.41"/>
    </reaction>
</comment>
<dbReference type="FunFam" id="2.80.10.50:FF:000011">
    <property type="entry name" value="Polypeptide N-acetylgalactosaminyltransferase"/>
    <property type="match status" value="1"/>
</dbReference>
<dbReference type="EC" id="2.4.1.-" evidence="20"/>
<evidence type="ECO:0000256" key="7">
    <source>
        <dbReference type="ARBA" id="ARBA00022679"/>
    </source>
</evidence>
<dbReference type="GO" id="GO:0004653">
    <property type="term" value="F:polypeptide N-acetylgalactosaminyltransferase activity"/>
    <property type="evidence" value="ECO:0007669"/>
    <property type="project" value="UniProtKB-EC"/>
</dbReference>
<evidence type="ECO:0000256" key="16">
    <source>
        <dbReference type="ARBA" id="ARBA00023180"/>
    </source>
</evidence>
<comment type="similarity">
    <text evidence="4 20">Belongs to the glycosyltransferase 2 family. GalNAc-T subfamily.</text>
</comment>
<keyword evidence="14 20" id="KW-0472">Membrane</keyword>
<keyword evidence="7 20" id="KW-0808">Transferase</keyword>
<evidence type="ECO:0000256" key="17">
    <source>
        <dbReference type="ARBA" id="ARBA00023211"/>
    </source>
</evidence>